<dbReference type="InterPro" id="IPR014729">
    <property type="entry name" value="Rossmann-like_a/b/a_fold"/>
</dbReference>
<organism evidence="6 7">
    <name type="scientific">Sphingomonas sabuli</name>
    <dbReference type="NCBI Taxonomy" id="2764186"/>
    <lineage>
        <taxon>Bacteria</taxon>
        <taxon>Pseudomonadati</taxon>
        <taxon>Pseudomonadota</taxon>
        <taxon>Alphaproteobacteria</taxon>
        <taxon>Sphingomonadales</taxon>
        <taxon>Sphingomonadaceae</taxon>
        <taxon>Sphingomonas</taxon>
    </lineage>
</organism>
<dbReference type="GO" id="GO:0006529">
    <property type="term" value="P:asparagine biosynthetic process"/>
    <property type="evidence" value="ECO:0007669"/>
    <property type="project" value="InterPro"/>
</dbReference>
<gene>
    <name evidence="6" type="ORF">H8M03_03400</name>
</gene>
<evidence type="ECO:0000256" key="3">
    <source>
        <dbReference type="ARBA" id="ARBA00048741"/>
    </source>
</evidence>
<dbReference type="InterPro" id="IPR001962">
    <property type="entry name" value="Asn_synthase"/>
</dbReference>
<dbReference type="AlphaFoldDB" id="A0A7G9L451"/>
<dbReference type="PANTHER" id="PTHR43284:SF1">
    <property type="entry name" value="ASPARAGINE SYNTHETASE"/>
    <property type="match status" value="1"/>
</dbReference>
<dbReference type="RefSeq" id="WP_187480355.1">
    <property type="nucleotide sequence ID" value="NZ_CP060697.1"/>
</dbReference>
<reference evidence="6 7" key="1">
    <citation type="submission" date="2020-08" db="EMBL/GenBank/DDBJ databases">
        <title>Sphingomonas sp. sand1-3 16S ribosomal RNA gene Genome sequencing and assembly.</title>
        <authorList>
            <person name="Kang M."/>
        </authorList>
    </citation>
    <scope>NUCLEOTIDE SEQUENCE [LARGE SCALE GENOMIC DNA]</scope>
    <source>
        <strain evidence="7">sand1-3</strain>
    </source>
</reference>
<dbReference type="Pfam" id="PF00733">
    <property type="entry name" value="Asn_synthase"/>
    <property type="match status" value="1"/>
</dbReference>
<evidence type="ECO:0000256" key="1">
    <source>
        <dbReference type="ARBA" id="ARBA00005187"/>
    </source>
</evidence>
<feature type="domain" description="Asparagine synthetase" evidence="4">
    <location>
        <begin position="232"/>
        <end position="600"/>
    </location>
</feature>
<dbReference type="SUPFAM" id="SSF56235">
    <property type="entry name" value="N-terminal nucleophile aminohydrolases (Ntn hydrolases)"/>
    <property type="match status" value="1"/>
</dbReference>
<dbReference type="InterPro" id="IPR029055">
    <property type="entry name" value="Ntn_hydrolases_N"/>
</dbReference>
<name>A0A7G9L451_9SPHN</name>
<evidence type="ECO:0000259" key="4">
    <source>
        <dbReference type="Pfam" id="PF00733"/>
    </source>
</evidence>
<evidence type="ECO:0000259" key="5">
    <source>
        <dbReference type="Pfam" id="PF13537"/>
    </source>
</evidence>
<evidence type="ECO:0000256" key="2">
    <source>
        <dbReference type="ARBA" id="ARBA00012737"/>
    </source>
</evidence>
<dbReference type="SUPFAM" id="SSF52402">
    <property type="entry name" value="Adenine nucleotide alpha hydrolases-like"/>
    <property type="match status" value="1"/>
</dbReference>
<sequence length="621" mass="68499">MTAFAGFFSFKDGIDPGLACGAMSSHATRRDLVGDGPVSFAHIPDFDGFAGTAVVPEANLRMAGDARLHNRAEIASRVKPHSSSLANMSDLQLLLRAWQNDGPACLDYVRGDFAFALFDGRSRRLWLVRAPMSGCQLFYNQRHEGIGFASDLHMLLRMPGLDRELDLSSAARFASGIPFPDSTTMYRGVSRLNHSTMLEIDDDGHSRATVFWSPRRVRPSGVESRDYAERFATSFETAVGRRLSKGTGGVASELSSGRDSGAVTVVAAELLQAQGLSLDAFTAAPESGFSRLAPYGRISDESGVADSVAALHPNIRHHVLRPNGDPFDLLDTAHALLPNPIGHLSNFPWSRDIVQGARDAGAHVLLNGAVGNFTVSAGGRAALLPLLREEGALRWLRAALASATGPRDFARLMHSTFGGLVPRSGYNWLIRLVSARPSQAMGLDLLRPKYRASVQQLAEAELEDRRPPANWFELRREMLMAQDPTNAFGRSHGVDTRDPTADRDFIETCFAAPPELLVGRGHANPLYDRVFAAKLGRQPGDVRPRGYQAADWYNQFTRARVRSAYHECRNHPAVMELLEVDRLDRLIEEWPTRWDDWWQEIFYRNTVLGAVGLAHFVKTNF</sequence>
<dbReference type="Gene3D" id="3.60.20.10">
    <property type="entry name" value="Glutamine Phosphoribosylpyrophosphate, subunit 1, domain 1"/>
    <property type="match status" value="1"/>
</dbReference>
<dbReference type="PANTHER" id="PTHR43284">
    <property type="entry name" value="ASPARAGINE SYNTHETASE (GLUTAMINE-HYDROLYZING)"/>
    <property type="match status" value="1"/>
</dbReference>
<accession>A0A7G9L451</accession>
<dbReference type="GO" id="GO:0005829">
    <property type="term" value="C:cytosol"/>
    <property type="evidence" value="ECO:0007669"/>
    <property type="project" value="TreeGrafter"/>
</dbReference>
<dbReference type="Proteomes" id="UP000515861">
    <property type="component" value="Chromosome"/>
</dbReference>
<comment type="pathway">
    <text evidence="1">Amino-acid biosynthesis; L-asparagine biosynthesis; L-asparagine from L-aspartate (L-Gln route): step 1/1.</text>
</comment>
<dbReference type="InterPro" id="IPR051786">
    <property type="entry name" value="ASN_synthetase/amidase"/>
</dbReference>
<dbReference type="GO" id="GO:0004066">
    <property type="term" value="F:asparagine synthase (glutamine-hydrolyzing) activity"/>
    <property type="evidence" value="ECO:0007669"/>
    <property type="project" value="UniProtKB-EC"/>
</dbReference>
<dbReference type="Gene3D" id="3.40.50.620">
    <property type="entry name" value="HUPs"/>
    <property type="match status" value="1"/>
</dbReference>
<evidence type="ECO:0000313" key="7">
    <source>
        <dbReference type="Proteomes" id="UP000515861"/>
    </source>
</evidence>
<proteinExistence type="predicted"/>
<comment type="catalytic activity">
    <reaction evidence="3">
        <text>L-aspartate + L-glutamine + ATP + H2O = L-asparagine + L-glutamate + AMP + diphosphate + H(+)</text>
        <dbReference type="Rhea" id="RHEA:12228"/>
        <dbReference type="ChEBI" id="CHEBI:15377"/>
        <dbReference type="ChEBI" id="CHEBI:15378"/>
        <dbReference type="ChEBI" id="CHEBI:29985"/>
        <dbReference type="ChEBI" id="CHEBI:29991"/>
        <dbReference type="ChEBI" id="CHEBI:30616"/>
        <dbReference type="ChEBI" id="CHEBI:33019"/>
        <dbReference type="ChEBI" id="CHEBI:58048"/>
        <dbReference type="ChEBI" id="CHEBI:58359"/>
        <dbReference type="ChEBI" id="CHEBI:456215"/>
        <dbReference type="EC" id="6.3.5.4"/>
    </reaction>
</comment>
<dbReference type="Pfam" id="PF13537">
    <property type="entry name" value="GATase_7"/>
    <property type="match status" value="1"/>
</dbReference>
<dbReference type="EMBL" id="CP060697">
    <property type="protein sequence ID" value="QNM83400.1"/>
    <property type="molecule type" value="Genomic_DNA"/>
</dbReference>
<evidence type="ECO:0000313" key="6">
    <source>
        <dbReference type="EMBL" id="QNM83400.1"/>
    </source>
</evidence>
<protein>
    <recommendedName>
        <fullName evidence="2">asparagine synthase (glutamine-hydrolyzing)</fullName>
        <ecNumber evidence="2">6.3.5.4</ecNumber>
    </recommendedName>
</protein>
<dbReference type="InterPro" id="IPR017932">
    <property type="entry name" value="GATase_2_dom"/>
</dbReference>
<dbReference type="KEGG" id="ssau:H8M03_03400"/>
<feature type="domain" description="Glutamine amidotransferase type-2" evidence="5">
    <location>
        <begin position="60"/>
        <end position="156"/>
    </location>
</feature>
<dbReference type="EC" id="6.3.5.4" evidence="2"/>
<keyword evidence="7" id="KW-1185">Reference proteome</keyword>